<dbReference type="RefSeq" id="WP_249603555.1">
    <property type="nucleotide sequence ID" value="NZ_JAKHSK010000063.1"/>
</dbReference>
<dbReference type="AlphaFoldDB" id="A0A9X2A218"/>
<reference evidence="1" key="1">
    <citation type="submission" date="2022-01" db="EMBL/GenBank/DDBJ databases">
        <title>Genome sequencing of Zunongwangia sp. M21534 genome.</title>
        <authorList>
            <person name="Chen Y."/>
            <person name="Dong C."/>
            <person name="Shao Z."/>
        </authorList>
    </citation>
    <scope>NUCLEOTIDE SEQUENCE</scope>
    <source>
        <strain evidence="1">MCCC M21534</strain>
    </source>
</reference>
<comment type="caution">
    <text evidence="1">The sequence shown here is derived from an EMBL/GenBank/DDBJ whole genome shotgun (WGS) entry which is preliminary data.</text>
</comment>
<dbReference type="Proteomes" id="UP001139521">
    <property type="component" value="Unassembled WGS sequence"/>
</dbReference>
<organism evidence="1 2">
    <name type="scientific">Zunongwangia pacifica</name>
    <dbReference type="NCBI Taxonomy" id="2911062"/>
    <lineage>
        <taxon>Bacteria</taxon>
        <taxon>Pseudomonadati</taxon>
        <taxon>Bacteroidota</taxon>
        <taxon>Flavobacteriia</taxon>
        <taxon>Flavobacteriales</taxon>
        <taxon>Flavobacteriaceae</taxon>
        <taxon>Zunongwangia</taxon>
    </lineage>
</organism>
<dbReference type="EMBL" id="JAKHSK010000063">
    <property type="protein sequence ID" value="MCL6220880.1"/>
    <property type="molecule type" value="Genomic_DNA"/>
</dbReference>
<name>A0A9X2A218_9FLAO</name>
<dbReference type="PROSITE" id="PS51257">
    <property type="entry name" value="PROKAR_LIPOPROTEIN"/>
    <property type="match status" value="1"/>
</dbReference>
<gene>
    <name evidence="1" type="ORF">L1967_21530</name>
</gene>
<evidence type="ECO:0000313" key="2">
    <source>
        <dbReference type="Proteomes" id="UP001139521"/>
    </source>
</evidence>
<accession>A0A9X2A218</accession>
<protein>
    <recommendedName>
        <fullName evidence="3">Lipoprotein</fullName>
    </recommendedName>
</protein>
<keyword evidence="2" id="KW-1185">Reference proteome</keyword>
<evidence type="ECO:0000313" key="1">
    <source>
        <dbReference type="EMBL" id="MCL6220880.1"/>
    </source>
</evidence>
<sequence length="177" mass="20862">MKRTFPITLILIVLISCKLTIMGQESDFEMLDDSINLYAFIGEKIAVIEFDPNENNTRIEIDLITGDTIKRVSYVMDNAFKCKYKVIKNIFNNLKTDTIEFVSYNHYGRPGFENYKNVILYISLNEEKGNYYHQKYQFDPVENVKNRFWKGMKGESIEELFNEKKTGVFTARKLFDK</sequence>
<evidence type="ECO:0008006" key="3">
    <source>
        <dbReference type="Google" id="ProtNLM"/>
    </source>
</evidence>
<proteinExistence type="predicted"/>